<dbReference type="PANTHER" id="PTHR33933:SF1">
    <property type="entry name" value="PROTEIN ADENYLYLTRANSFERASE MNTA-RELATED"/>
    <property type="match status" value="1"/>
</dbReference>
<accession>A0A0G1CB92</accession>
<dbReference type="GO" id="GO:0016779">
    <property type="term" value="F:nucleotidyltransferase activity"/>
    <property type="evidence" value="ECO:0007669"/>
    <property type="project" value="InterPro"/>
</dbReference>
<dbReference type="PANTHER" id="PTHR33933">
    <property type="entry name" value="NUCLEOTIDYLTRANSFERASE"/>
    <property type="match status" value="1"/>
</dbReference>
<dbReference type="Pfam" id="PF01909">
    <property type="entry name" value="NTP_transf_2"/>
    <property type="match status" value="1"/>
</dbReference>
<feature type="domain" description="Polymerase nucleotidyl transferase" evidence="1">
    <location>
        <begin position="16"/>
        <end position="61"/>
    </location>
</feature>
<reference evidence="2 3" key="1">
    <citation type="journal article" date="2015" name="Nature">
        <title>rRNA introns, odd ribosomes, and small enigmatic genomes across a large radiation of phyla.</title>
        <authorList>
            <person name="Brown C.T."/>
            <person name="Hug L.A."/>
            <person name="Thomas B.C."/>
            <person name="Sharon I."/>
            <person name="Castelle C.J."/>
            <person name="Singh A."/>
            <person name="Wilkins M.J."/>
            <person name="Williams K.H."/>
            <person name="Banfield J.F."/>
        </authorList>
    </citation>
    <scope>NUCLEOTIDE SEQUENCE [LARGE SCALE GENOMIC DNA]</scope>
</reference>
<name>A0A0G1CB92_9BACT</name>
<evidence type="ECO:0000313" key="2">
    <source>
        <dbReference type="EMBL" id="KKS82812.1"/>
    </source>
</evidence>
<dbReference type="Proteomes" id="UP000034543">
    <property type="component" value="Unassembled WGS sequence"/>
</dbReference>
<proteinExistence type="predicted"/>
<dbReference type="InterPro" id="IPR043519">
    <property type="entry name" value="NT_sf"/>
</dbReference>
<dbReference type="CDD" id="cd05403">
    <property type="entry name" value="NT_KNTase_like"/>
    <property type="match status" value="1"/>
</dbReference>
<dbReference type="InterPro" id="IPR002934">
    <property type="entry name" value="Polymerase_NTP_transf_dom"/>
</dbReference>
<dbReference type="STRING" id="1618436.UV59_C0053G0004"/>
<gene>
    <name evidence="2" type="ORF">UV59_C0053G0004</name>
</gene>
<dbReference type="Gene3D" id="3.30.460.10">
    <property type="entry name" value="Beta Polymerase, domain 2"/>
    <property type="match status" value="1"/>
</dbReference>
<sequence>MAQKHLKPVIQNLILRYKEILEREFPITQVIVFGSQAKGTASQYSDIDVCVVSPHLGHDRHDERVMLSRFTDGIDWRIEPHPYHPDDLTDPWDPLANEIRKHGISV</sequence>
<organism evidence="2 3">
    <name type="scientific">Candidatus Gottesmanbacteria bacterium GW2011_GWA1_43_11</name>
    <dbReference type="NCBI Taxonomy" id="1618436"/>
    <lineage>
        <taxon>Bacteria</taxon>
        <taxon>Candidatus Gottesmaniibacteriota</taxon>
    </lineage>
</organism>
<comment type="caution">
    <text evidence="2">The sequence shown here is derived from an EMBL/GenBank/DDBJ whole genome shotgun (WGS) entry which is preliminary data.</text>
</comment>
<dbReference type="InterPro" id="IPR052548">
    <property type="entry name" value="Type_VII_TA_antitoxin"/>
</dbReference>
<evidence type="ECO:0000313" key="3">
    <source>
        <dbReference type="Proteomes" id="UP000034543"/>
    </source>
</evidence>
<dbReference type="SUPFAM" id="SSF81301">
    <property type="entry name" value="Nucleotidyltransferase"/>
    <property type="match status" value="1"/>
</dbReference>
<protein>
    <submittedName>
        <fullName evidence="2">Polymerase, beta domain protein region protein</fullName>
    </submittedName>
</protein>
<dbReference type="EMBL" id="LCFB01000053">
    <property type="protein sequence ID" value="KKS82812.1"/>
    <property type="molecule type" value="Genomic_DNA"/>
</dbReference>
<dbReference type="AlphaFoldDB" id="A0A0G1CB92"/>
<evidence type="ECO:0000259" key="1">
    <source>
        <dbReference type="Pfam" id="PF01909"/>
    </source>
</evidence>